<dbReference type="Proteomes" id="UP000292781">
    <property type="component" value="Unassembled WGS sequence"/>
</dbReference>
<protein>
    <submittedName>
        <fullName evidence="6">ABC transporter ATP-binding protein</fullName>
    </submittedName>
</protein>
<dbReference type="AlphaFoldDB" id="A0A4Q9VWR2"/>
<evidence type="ECO:0000313" key="7">
    <source>
        <dbReference type="Proteomes" id="UP000292781"/>
    </source>
</evidence>
<dbReference type="EMBL" id="SJFN01000003">
    <property type="protein sequence ID" value="TBW40779.1"/>
    <property type="molecule type" value="Genomic_DNA"/>
</dbReference>
<dbReference type="PROSITE" id="PS00211">
    <property type="entry name" value="ABC_TRANSPORTER_1"/>
    <property type="match status" value="1"/>
</dbReference>
<evidence type="ECO:0000256" key="1">
    <source>
        <dbReference type="ARBA" id="ARBA00005417"/>
    </source>
</evidence>
<keyword evidence="2" id="KW-0813">Transport</keyword>
<evidence type="ECO:0000259" key="5">
    <source>
        <dbReference type="PROSITE" id="PS50893"/>
    </source>
</evidence>
<dbReference type="Gene3D" id="3.40.50.300">
    <property type="entry name" value="P-loop containing nucleotide triphosphate hydrolases"/>
    <property type="match status" value="1"/>
</dbReference>
<evidence type="ECO:0000256" key="4">
    <source>
        <dbReference type="ARBA" id="ARBA00022840"/>
    </source>
</evidence>
<dbReference type="GO" id="GO:0005524">
    <property type="term" value="F:ATP binding"/>
    <property type="evidence" value="ECO:0007669"/>
    <property type="project" value="UniProtKB-KW"/>
</dbReference>
<dbReference type="InterPro" id="IPR003593">
    <property type="entry name" value="AAA+_ATPase"/>
</dbReference>
<evidence type="ECO:0000313" key="6">
    <source>
        <dbReference type="EMBL" id="TBW40779.1"/>
    </source>
</evidence>
<organism evidence="6 7">
    <name type="scientific">Siculibacillus lacustris</name>
    <dbReference type="NCBI Taxonomy" id="1549641"/>
    <lineage>
        <taxon>Bacteria</taxon>
        <taxon>Pseudomonadati</taxon>
        <taxon>Pseudomonadota</taxon>
        <taxon>Alphaproteobacteria</taxon>
        <taxon>Hyphomicrobiales</taxon>
        <taxon>Ancalomicrobiaceae</taxon>
        <taxon>Siculibacillus</taxon>
    </lineage>
</organism>
<dbReference type="OrthoDB" id="9807242at2"/>
<name>A0A4Q9VWR2_9HYPH</name>
<evidence type="ECO:0000256" key="3">
    <source>
        <dbReference type="ARBA" id="ARBA00022741"/>
    </source>
</evidence>
<reference evidence="6 7" key="1">
    <citation type="submission" date="2019-02" db="EMBL/GenBank/DDBJ databases">
        <title>Siculibacillus lacustris gen. nov., sp. nov., a new rosette-forming bacterium isolated from a freshwater crater lake (Lake St. Ana, Romania).</title>
        <authorList>
            <person name="Felfoldi T."/>
            <person name="Marton Z."/>
            <person name="Szabo A."/>
            <person name="Mentes A."/>
            <person name="Boka K."/>
            <person name="Marialigeti K."/>
            <person name="Mathe I."/>
            <person name="Koncz M."/>
            <person name="Schumann P."/>
            <person name="Toth E."/>
        </authorList>
    </citation>
    <scope>NUCLEOTIDE SEQUENCE [LARGE SCALE GENOMIC DNA]</scope>
    <source>
        <strain evidence="6 7">SA-279</strain>
    </source>
</reference>
<keyword evidence="3" id="KW-0547">Nucleotide-binding</keyword>
<dbReference type="PANTHER" id="PTHR42788">
    <property type="entry name" value="TAURINE IMPORT ATP-BINDING PROTEIN-RELATED"/>
    <property type="match status" value="1"/>
</dbReference>
<accession>A0A4Q9VWR2</accession>
<dbReference type="InterPro" id="IPR027417">
    <property type="entry name" value="P-loop_NTPase"/>
</dbReference>
<sequence length="254" mass="26647">MSPSAVAAEPPAEGIAVALAEVSKSFAGRVVLDRLSLTVARGEIVSLLGPSGCGKSTTLRIVAGLEPADAGRVLRPTDGLGVVFQDPTLLPWATALDNVTLPFRLSGTVDGDTEARARRALALVGLEAAAGLFPRELSGGMRMRVAIARALVTRPQLLLMDEPFAALDEIARVALDEELLRLRRRQGFSVVFVTHSVPEAVHLSDRILVMAAGPGRIVAELPGCGAAAGDGDPRVTRDFAERCAMVSAALRRSL</sequence>
<dbReference type="InterPro" id="IPR003439">
    <property type="entry name" value="ABC_transporter-like_ATP-bd"/>
</dbReference>
<gene>
    <name evidence="6" type="ORF">EYW49_03375</name>
</gene>
<dbReference type="SMART" id="SM00382">
    <property type="entry name" value="AAA"/>
    <property type="match status" value="1"/>
</dbReference>
<dbReference type="InterPro" id="IPR017871">
    <property type="entry name" value="ABC_transporter-like_CS"/>
</dbReference>
<dbReference type="Pfam" id="PF00005">
    <property type="entry name" value="ABC_tran"/>
    <property type="match status" value="1"/>
</dbReference>
<dbReference type="InterPro" id="IPR050166">
    <property type="entry name" value="ABC_transporter_ATP-bind"/>
</dbReference>
<dbReference type="SUPFAM" id="SSF52540">
    <property type="entry name" value="P-loop containing nucleoside triphosphate hydrolases"/>
    <property type="match status" value="1"/>
</dbReference>
<comment type="similarity">
    <text evidence="1">Belongs to the ABC transporter superfamily.</text>
</comment>
<comment type="caution">
    <text evidence="6">The sequence shown here is derived from an EMBL/GenBank/DDBJ whole genome shotgun (WGS) entry which is preliminary data.</text>
</comment>
<proteinExistence type="inferred from homology"/>
<dbReference type="GO" id="GO:0016887">
    <property type="term" value="F:ATP hydrolysis activity"/>
    <property type="evidence" value="ECO:0007669"/>
    <property type="project" value="InterPro"/>
</dbReference>
<keyword evidence="4 6" id="KW-0067">ATP-binding</keyword>
<dbReference type="CDD" id="cd03293">
    <property type="entry name" value="ABC_NrtD_SsuB_transporters"/>
    <property type="match status" value="1"/>
</dbReference>
<dbReference type="PROSITE" id="PS50893">
    <property type="entry name" value="ABC_TRANSPORTER_2"/>
    <property type="match status" value="1"/>
</dbReference>
<dbReference type="PANTHER" id="PTHR42788:SF19">
    <property type="entry name" value="ALIPHATIC SULFONATES IMPORT ATP-BINDING PROTEIN SSUB 2"/>
    <property type="match status" value="1"/>
</dbReference>
<evidence type="ECO:0000256" key="2">
    <source>
        <dbReference type="ARBA" id="ARBA00022448"/>
    </source>
</evidence>
<feature type="domain" description="ABC transporter" evidence="5">
    <location>
        <begin position="17"/>
        <end position="237"/>
    </location>
</feature>
<keyword evidence="7" id="KW-1185">Reference proteome</keyword>
<dbReference type="RefSeq" id="WP_131306131.1">
    <property type="nucleotide sequence ID" value="NZ_SJFN01000003.1"/>
</dbReference>